<gene>
    <name evidence="3" type="ORF">PACILC2_19820</name>
</gene>
<dbReference type="CDD" id="cd08901">
    <property type="entry name" value="SRPBCC_CalC_Aha1-like_8"/>
    <property type="match status" value="1"/>
</dbReference>
<comment type="similarity">
    <text evidence="1">Belongs to the AHA1 family.</text>
</comment>
<evidence type="ECO:0000313" key="4">
    <source>
        <dbReference type="Proteomes" id="UP000680304"/>
    </source>
</evidence>
<feature type="domain" description="Activator of Hsp90 ATPase homologue 1/2-like C-terminal" evidence="2">
    <location>
        <begin position="56"/>
        <end position="174"/>
    </location>
</feature>
<sequence length="192" mass="21529">MKLQSLERIEPFSNGPGAHAHEENEELFDVLEGVMTLLAGDEQEPVVRTGMLIRRPVREVFDAFIDPSVTTKFWFTKSSGKLEAGKRVRWEWEMYGVGTDVDVLEVERDRRISIRWSPPDWTSVEWTFTPVGDDSTYVNIINAGFKGDGDDVVAEAIDSMGGFTMVLCALKAWLEHNVILSVVADKAAPHSD</sequence>
<comment type="caution">
    <text evidence="3">The sequence shown here is derived from an EMBL/GenBank/DDBJ whole genome shotgun (WGS) entry which is preliminary data.</text>
</comment>
<dbReference type="EMBL" id="BOVJ01000062">
    <property type="protein sequence ID" value="GIQ63414.1"/>
    <property type="molecule type" value="Genomic_DNA"/>
</dbReference>
<accession>A0ABQ4N5C4</accession>
<protein>
    <submittedName>
        <fullName evidence="3">Activator of HSP90 ATPase</fullName>
    </submittedName>
</protein>
<name>A0ABQ4N5C4_9BACL</name>
<dbReference type="Gene3D" id="3.30.530.20">
    <property type="match status" value="1"/>
</dbReference>
<dbReference type="SUPFAM" id="SSF55961">
    <property type="entry name" value="Bet v1-like"/>
    <property type="match status" value="1"/>
</dbReference>
<reference evidence="3 4" key="1">
    <citation type="submission" date="2021-04" db="EMBL/GenBank/DDBJ databases">
        <title>Draft genome sequence of Paenibacillus cisolokensis, LC2-13A.</title>
        <authorList>
            <person name="Uke A."/>
            <person name="Chhe C."/>
            <person name="Baramee S."/>
            <person name="Kosugi A."/>
        </authorList>
    </citation>
    <scope>NUCLEOTIDE SEQUENCE [LARGE SCALE GENOMIC DNA]</scope>
    <source>
        <strain evidence="3 4">LC2-13A</strain>
    </source>
</reference>
<dbReference type="InterPro" id="IPR013538">
    <property type="entry name" value="ASHA1/2-like_C"/>
</dbReference>
<proteinExistence type="inferred from homology"/>
<organism evidence="3 4">
    <name type="scientific">Paenibacillus cisolokensis</name>
    <dbReference type="NCBI Taxonomy" id="1658519"/>
    <lineage>
        <taxon>Bacteria</taxon>
        <taxon>Bacillati</taxon>
        <taxon>Bacillota</taxon>
        <taxon>Bacilli</taxon>
        <taxon>Bacillales</taxon>
        <taxon>Paenibacillaceae</taxon>
        <taxon>Paenibacillus</taxon>
    </lineage>
</organism>
<evidence type="ECO:0000256" key="1">
    <source>
        <dbReference type="ARBA" id="ARBA00006817"/>
    </source>
</evidence>
<evidence type="ECO:0000313" key="3">
    <source>
        <dbReference type="EMBL" id="GIQ63414.1"/>
    </source>
</evidence>
<evidence type="ECO:0000259" key="2">
    <source>
        <dbReference type="Pfam" id="PF08327"/>
    </source>
</evidence>
<dbReference type="Pfam" id="PF08327">
    <property type="entry name" value="AHSA1"/>
    <property type="match status" value="1"/>
</dbReference>
<dbReference type="InterPro" id="IPR023393">
    <property type="entry name" value="START-like_dom_sf"/>
</dbReference>
<keyword evidence="4" id="KW-1185">Reference proteome</keyword>
<dbReference type="Proteomes" id="UP000680304">
    <property type="component" value="Unassembled WGS sequence"/>
</dbReference>